<dbReference type="AlphaFoldDB" id="A0A4U1D077"/>
<name>A0A4U1D077_9BACI</name>
<dbReference type="EMBL" id="SWBM01000006">
    <property type="protein sequence ID" value="TKC15118.1"/>
    <property type="molecule type" value="Genomic_DNA"/>
</dbReference>
<proteinExistence type="predicted"/>
<dbReference type="RefSeq" id="WP_136833199.1">
    <property type="nucleotide sequence ID" value="NZ_SWBM01000006.1"/>
</dbReference>
<gene>
    <name evidence="1" type="ORF">FA727_19710</name>
</gene>
<dbReference type="OrthoDB" id="2912597at2"/>
<reference evidence="1 2" key="1">
    <citation type="journal article" date="2011" name="J. Microbiol.">
        <title>Bacillus kyonggiensis sp. nov., isolated from soil of a lettuce field.</title>
        <authorList>
            <person name="Dong K."/>
            <person name="Lee S."/>
        </authorList>
    </citation>
    <scope>NUCLEOTIDE SEQUENCE [LARGE SCALE GENOMIC DNA]</scope>
    <source>
        <strain evidence="1 2">NB22</strain>
    </source>
</reference>
<protein>
    <submittedName>
        <fullName evidence="1">Uncharacterized protein</fullName>
    </submittedName>
</protein>
<sequence>MEGDMVDNLNPIFNETKEQKTGHKLTKLQPVTAPIKRKRSPRKDKGHDCKFPVPLELQMKYKTSLKRFKYHFPEIEIQQTKYNTLLLLYALNNLHIIDWNLEYPGTSTFHMTTKLPEYKFEDISGEYGLAMSKGLSYRETVFMLTTSALHYIEKGGYYAEIQQIGTLEK</sequence>
<keyword evidence="2" id="KW-1185">Reference proteome</keyword>
<evidence type="ECO:0000313" key="1">
    <source>
        <dbReference type="EMBL" id="TKC15118.1"/>
    </source>
</evidence>
<evidence type="ECO:0000313" key="2">
    <source>
        <dbReference type="Proteomes" id="UP000307756"/>
    </source>
</evidence>
<accession>A0A4U1D077</accession>
<dbReference type="Proteomes" id="UP000307756">
    <property type="component" value="Unassembled WGS sequence"/>
</dbReference>
<comment type="caution">
    <text evidence="1">The sequence shown here is derived from an EMBL/GenBank/DDBJ whole genome shotgun (WGS) entry which is preliminary data.</text>
</comment>
<organism evidence="1 2">
    <name type="scientific">Robertmurraya kyonggiensis</name>
    <dbReference type="NCBI Taxonomy" id="1037680"/>
    <lineage>
        <taxon>Bacteria</taxon>
        <taxon>Bacillati</taxon>
        <taxon>Bacillota</taxon>
        <taxon>Bacilli</taxon>
        <taxon>Bacillales</taxon>
        <taxon>Bacillaceae</taxon>
        <taxon>Robertmurraya</taxon>
    </lineage>
</organism>